<comment type="similarity">
    <text evidence="1 2">Belongs to the glycosyl hydrolase 31 family.</text>
</comment>
<evidence type="ECO:0000256" key="1">
    <source>
        <dbReference type="ARBA" id="ARBA00007806"/>
    </source>
</evidence>
<accession>A0A6G1IKN2</accession>
<dbReference type="CDD" id="cd06591">
    <property type="entry name" value="GH31_xylosidase_XylS"/>
    <property type="match status" value="1"/>
</dbReference>
<feature type="domain" description="Glycoside hydrolase family 31 N-terminal" evidence="4">
    <location>
        <begin position="24"/>
        <end position="184"/>
    </location>
</feature>
<dbReference type="SUPFAM" id="SSF51445">
    <property type="entry name" value="(Trans)glycosidases"/>
    <property type="match status" value="1"/>
</dbReference>
<evidence type="ECO:0000256" key="2">
    <source>
        <dbReference type="RuleBase" id="RU361185"/>
    </source>
</evidence>
<feature type="domain" description="Glycosyl hydrolase family 31 C-terminal" evidence="5">
    <location>
        <begin position="575"/>
        <end position="661"/>
    </location>
</feature>
<dbReference type="InterPro" id="IPR025887">
    <property type="entry name" value="Glyco_hydro_31_N_dom"/>
</dbReference>
<dbReference type="CDD" id="cd14752">
    <property type="entry name" value="GH31_N"/>
    <property type="match status" value="1"/>
</dbReference>
<dbReference type="Pfam" id="PF13802">
    <property type="entry name" value="Gal_mutarotas_2"/>
    <property type="match status" value="1"/>
</dbReference>
<dbReference type="SUPFAM" id="SSF74650">
    <property type="entry name" value="Galactose mutarotase-like"/>
    <property type="match status" value="1"/>
</dbReference>
<feature type="domain" description="Glycoside hydrolase family 31 TIM barrel" evidence="3">
    <location>
        <begin position="230"/>
        <end position="563"/>
    </location>
</feature>
<gene>
    <name evidence="6" type="ORF">K458DRAFT_375879</name>
</gene>
<keyword evidence="2 6" id="KW-0378">Hydrolase</keyword>
<keyword evidence="7" id="KW-1185">Reference proteome</keyword>
<reference evidence="6" key="1">
    <citation type="journal article" date="2020" name="Stud. Mycol.">
        <title>101 Dothideomycetes genomes: a test case for predicting lifestyles and emergence of pathogens.</title>
        <authorList>
            <person name="Haridas S."/>
            <person name="Albert R."/>
            <person name="Binder M."/>
            <person name="Bloem J."/>
            <person name="Labutti K."/>
            <person name="Salamov A."/>
            <person name="Andreopoulos B."/>
            <person name="Baker S."/>
            <person name="Barry K."/>
            <person name="Bills G."/>
            <person name="Bluhm B."/>
            <person name="Cannon C."/>
            <person name="Castanera R."/>
            <person name="Culley D."/>
            <person name="Daum C."/>
            <person name="Ezra D."/>
            <person name="Gonzalez J."/>
            <person name="Henrissat B."/>
            <person name="Kuo A."/>
            <person name="Liang C."/>
            <person name="Lipzen A."/>
            <person name="Lutzoni F."/>
            <person name="Magnuson J."/>
            <person name="Mondo S."/>
            <person name="Nolan M."/>
            <person name="Ohm R."/>
            <person name="Pangilinan J."/>
            <person name="Park H.-J."/>
            <person name="Ramirez L."/>
            <person name="Alfaro M."/>
            <person name="Sun H."/>
            <person name="Tritt A."/>
            <person name="Yoshinaga Y."/>
            <person name="Zwiers L.-H."/>
            <person name="Turgeon B."/>
            <person name="Goodwin S."/>
            <person name="Spatafora J."/>
            <person name="Crous P."/>
            <person name="Grigoriev I."/>
        </authorList>
    </citation>
    <scope>NUCLEOTIDE SEQUENCE</scope>
    <source>
        <strain evidence="6">CBS 122367</strain>
    </source>
</reference>
<dbReference type="Gene3D" id="2.60.40.1760">
    <property type="entry name" value="glycosyl hydrolase (family 31)"/>
    <property type="match status" value="1"/>
</dbReference>
<dbReference type="SUPFAM" id="SSF51011">
    <property type="entry name" value="Glycosyl hydrolase domain"/>
    <property type="match status" value="1"/>
</dbReference>
<dbReference type="InterPro" id="IPR017853">
    <property type="entry name" value="GH"/>
</dbReference>
<dbReference type="InterPro" id="IPR048395">
    <property type="entry name" value="Glyco_hydro_31_C"/>
</dbReference>
<evidence type="ECO:0000259" key="3">
    <source>
        <dbReference type="Pfam" id="PF01055"/>
    </source>
</evidence>
<dbReference type="GO" id="GO:0030246">
    <property type="term" value="F:carbohydrate binding"/>
    <property type="evidence" value="ECO:0007669"/>
    <property type="project" value="InterPro"/>
</dbReference>
<dbReference type="PANTHER" id="PTHR43863">
    <property type="entry name" value="HYDROLASE, PUTATIVE (AFU_ORTHOLOGUE AFUA_1G03140)-RELATED"/>
    <property type="match status" value="1"/>
</dbReference>
<dbReference type="AlphaFoldDB" id="A0A6G1IKN2"/>
<keyword evidence="2" id="KW-0326">Glycosidase</keyword>
<evidence type="ECO:0000259" key="5">
    <source>
        <dbReference type="Pfam" id="PF21365"/>
    </source>
</evidence>
<protein>
    <submittedName>
        <fullName evidence="6">Glycoside hydrolase family 31 protein</fullName>
    </submittedName>
</protein>
<dbReference type="Gene3D" id="2.60.40.1180">
    <property type="entry name" value="Golgi alpha-mannosidase II"/>
    <property type="match status" value="1"/>
</dbReference>
<dbReference type="Gene3D" id="3.20.20.80">
    <property type="entry name" value="Glycosidases"/>
    <property type="match status" value="1"/>
</dbReference>
<proteinExistence type="inferred from homology"/>
<evidence type="ECO:0000259" key="4">
    <source>
        <dbReference type="Pfam" id="PF13802"/>
    </source>
</evidence>
<dbReference type="GO" id="GO:0005975">
    <property type="term" value="P:carbohydrate metabolic process"/>
    <property type="evidence" value="ECO:0007669"/>
    <property type="project" value="InterPro"/>
</dbReference>
<dbReference type="OrthoDB" id="10070917at2759"/>
<name>A0A6G1IKN2_9PLEO</name>
<organism evidence="6 7">
    <name type="scientific">Lentithecium fluviatile CBS 122367</name>
    <dbReference type="NCBI Taxonomy" id="1168545"/>
    <lineage>
        <taxon>Eukaryota</taxon>
        <taxon>Fungi</taxon>
        <taxon>Dikarya</taxon>
        <taxon>Ascomycota</taxon>
        <taxon>Pezizomycotina</taxon>
        <taxon>Dothideomycetes</taxon>
        <taxon>Pleosporomycetidae</taxon>
        <taxon>Pleosporales</taxon>
        <taxon>Massarineae</taxon>
        <taxon>Lentitheciaceae</taxon>
        <taxon>Lentithecium</taxon>
    </lineage>
</organism>
<dbReference type="Proteomes" id="UP000799291">
    <property type="component" value="Unassembled WGS sequence"/>
</dbReference>
<dbReference type="PANTHER" id="PTHR43863:SF2">
    <property type="entry name" value="MALTASE-GLUCOAMYLASE"/>
    <property type="match status" value="1"/>
</dbReference>
<evidence type="ECO:0000313" key="6">
    <source>
        <dbReference type="EMBL" id="KAF2678797.1"/>
    </source>
</evidence>
<dbReference type="InterPro" id="IPR051816">
    <property type="entry name" value="Glycosyl_Hydrolase_31"/>
</dbReference>
<sequence length="663" mass="76570">MLSSQEGRLIFAFDAEQLWIEPWGHNALRVRATKTCSMPREDWALSSPPESKSEITINEESATLANGEIKAVITKRGKLSVLNAKGKILLEEFARHRRDVTDPKCSALEVEAREFRPIIGGDYHLTARFESLDPKEKIYGMGQYQQPFLDIKGCQLELAHRNSQASVPFAVSSRGYGFLWNNPSIGNAVFGKNVMSFEALSTKALDYWVVARDTPAQIVEAYAEATGKVPMMPEYGLGFWQCKLRYQTQEELLKVAREYKRRELPIDLIVIDFFHWPLQGEWKFDKTYWPDPDAMIKELQDMNIELMVSIWPTVDKRSENYDEMLEKGYLIRTERGVRVAMTFQGLTVHFDPTNPASREYVWNKAKENYYSKGIKIFWLDEAEPEYRVYDFENYRYHLGPNVAIGNIYPVEYARTFFEGMAKEGQKNIVNLVRCAWAGSQKYGALVWSGDIASSWSSLRNQLAAGLNMGMSGLPWWTIDIGGFHGGDPKDLRFRELFVRWFQWGSFCPVMRLHGDREPRQPQLGNTGGAACRSGADNEVWSYGPEVYEICKKYMHIREDLRAYTRELMKEAHEKGSPVMRTLFYEFPDDEKCWDVEEEYMYGDRYLCCPVLEEGKTSMSVYLPKVEGGWRWKAFWGEEVWDGGETVSVDCPLKRMPVFVRGCF</sequence>
<dbReference type="InterPro" id="IPR013780">
    <property type="entry name" value="Glyco_hydro_b"/>
</dbReference>
<dbReference type="GO" id="GO:0004553">
    <property type="term" value="F:hydrolase activity, hydrolyzing O-glycosyl compounds"/>
    <property type="evidence" value="ECO:0007669"/>
    <property type="project" value="InterPro"/>
</dbReference>
<dbReference type="Pfam" id="PF21365">
    <property type="entry name" value="Glyco_hydro_31_3rd"/>
    <property type="match status" value="1"/>
</dbReference>
<dbReference type="Pfam" id="PF01055">
    <property type="entry name" value="Glyco_hydro_31_2nd"/>
    <property type="match status" value="1"/>
</dbReference>
<dbReference type="InterPro" id="IPR000322">
    <property type="entry name" value="Glyco_hydro_31_TIM"/>
</dbReference>
<dbReference type="EMBL" id="MU005608">
    <property type="protein sequence ID" value="KAF2678797.1"/>
    <property type="molecule type" value="Genomic_DNA"/>
</dbReference>
<evidence type="ECO:0000313" key="7">
    <source>
        <dbReference type="Proteomes" id="UP000799291"/>
    </source>
</evidence>
<dbReference type="InterPro" id="IPR011013">
    <property type="entry name" value="Gal_mutarotase_sf_dom"/>
</dbReference>